<evidence type="ECO:0000256" key="3">
    <source>
        <dbReference type="ARBA" id="ARBA00022490"/>
    </source>
</evidence>
<dbReference type="OrthoDB" id="9809052at2"/>
<dbReference type="RefSeq" id="WP_035313747.1">
    <property type="nucleotide sequence ID" value="NZ_AODH01000013.1"/>
</dbReference>
<comment type="subcellular location">
    <subcellularLocation>
        <location evidence="1 10">Cytoplasm</location>
    </subcellularLocation>
</comment>
<comment type="caution">
    <text evidence="12">The sequence shown here is derived from an EMBL/GenBank/DDBJ whole genome shotgun (WGS) entry which is preliminary data.</text>
</comment>
<comment type="function">
    <text evidence="10">Catalyzes the attachment of proline to tRNA(Pro) in a two-step reaction: proline is first activated by ATP to form Pro-AMP and then transferred to the acceptor end of tRNA(Pro). As ProRS can inadvertently accommodate and process non-cognate amino acids such as alanine and cysteine, to avoid such errors it has two additional distinct editing activities against alanine. One activity is designated as 'pretransfer' editing and involves the tRNA(Pro)-independent hydrolysis of activated Ala-AMP. The other activity is designated 'posttransfer' editing and involves deacylation of mischarged Ala-tRNA(Pro). The misacylated Cys-tRNA(Pro) is not edited by ProRS.</text>
</comment>
<sequence length="566" mass="62755">MKQSNILIPTLKEVPSDAEIKSHQYLIRAGYVRQSARGIYSYLPLAQNVKNKIEAIVREELAEIGATEVLMPVLQPAEIWKESGRWDKYGADLMKMKDRHNRDFALGPTHEEMVTDLLRDDINSYKKLPLTVFQIQTKFRDERRPRFGLLRGREFLMKDAYSFHSETETLDATFDDMAKAYGKILDRCGLQWRSVIADSGAIGGKGSREFQVIAEVGEDTIVYDKNSDYAANVEMAEVYYEAKPSTAAKESLTKVATPGMKSIADVVAGLNVPIEQTIKSLLVQADDEVVMVLVRGDHEFNDVKLKNMLDLDTIALADETVAMTVMGADYGSLGPINAPAEMKIYADNNVQDIVNATVGANESDFHFQNANHGVDFTVEAFADLRMVQAGDLTPDGKNTLSFAKGIEVGHIFKLGTLYSEAMKATYLDENGRQQPFIMGCYGLGISRLMAAIIEQTADDKGLVWNKLLAPYHVHLIPIKPADEAQAALTTEIEQLLKENNLTSLIDDRKERPGVKFADSELIGLPVRVTIGKRAAEGVVEVKVRATGESFEIEVAELVAKINELLN</sequence>
<comment type="subunit">
    <text evidence="2 10">Homodimer.</text>
</comment>
<dbReference type="InterPro" id="IPR036754">
    <property type="entry name" value="YbaK/aa-tRNA-synt-asso_dom_sf"/>
</dbReference>
<dbReference type="PANTHER" id="PTHR42753">
    <property type="entry name" value="MITOCHONDRIAL RIBOSOME PROTEIN L39/PROLYL-TRNA LIGASE FAMILY MEMBER"/>
    <property type="match status" value="1"/>
</dbReference>
<keyword evidence="4 10" id="KW-0436">Ligase</keyword>
<organism evidence="12 13">
    <name type="scientific">Brochothrix campestris FSL F6-1037</name>
    <dbReference type="NCBI Taxonomy" id="1265861"/>
    <lineage>
        <taxon>Bacteria</taxon>
        <taxon>Bacillati</taxon>
        <taxon>Bacillota</taxon>
        <taxon>Bacilli</taxon>
        <taxon>Bacillales</taxon>
        <taxon>Listeriaceae</taxon>
        <taxon>Brochothrix</taxon>
    </lineage>
</organism>
<dbReference type="GO" id="GO:0006433">
    <property type="term" value="P:prolyl-tRNA aminoacylation"/>
    <property type="evidence" value="ECO:0007669"/>
    <property type="project" value="UniProtKB-UniRule"/>
</dbReference>
<evidence type="ECO:0000256" key="7">
    <source>
        <dbReference type="ARBA" id="ARBA00022917"/>
    </source>
</evidence>
<reference evidence="12 13" key="1">
    <citation type="submission" date="2012-12" db="EMBL/GenBank/DDBJ databases">
        <title>Novel taxa of Listeriaceae from agricultural environments in the United States.</title>
        <authorList>
            <person name="den Bakker H.C."/>
            <person name="Allred A."/>
            <person name="Warchocki S."/>
            <person name="Wright E.M."/>
            <person name="Burrell A."/>
            <person name="Nightingale K.K."/>
            <person name="Kephart D."/>
            <person name="Wiedmann M."/>
        </authorList>
    </citation>
    <scope>NUCLEOTIDE SEQUENCE [LARGE SCALE GENOMIC DNA]</scope>
    <source>
        <strain evidence="12 13">FSL F6-1037</strain>
    </source>
</reference>
<evidence type="ECO:0000313" key="13">
    <source>
        <dbReference type="Proteomes" id="UP000019243"/>
    </source>
</evidence>
<dbReference type="GO" id="GO:0002161">
    <property type="term" value="F:aminoacyl-tRNA deacylase activity"/>
    <property type="evidence" value="ECO:0007669"/>
    <property type="project" value="InterPro"/>
</dbReference>
<dbReference type="PATRIC" id="fig|1265861.3.peg.786"/>
<dbReference type="Pfam" id="PF00587">
    <property type="entry name" value="tRNA-synt_2b"/>
    <property type="match status" value="1"/>
</dbReference>
<evidence type="ECO:0000256" key="4">
    <source>
        <dbReference type="ARBA" id="ARBA00022598"/>
    </source>
</evidence>
<dbReference type="GO" id="GO:0004827">
    <property type="term" value="F:proline-tRNA ligase activity"/>
    <property type="evidence" value="ECO:0007669"/>
    <property type="project" value="UniProtKB-UniRule"/>
</dbReference>
<keyword evidence="3 10" id="KW-0963">Cytoplasm</keyword>
<dbReference type="EC" id="6.1.1.15" evidence="10"/>
<dbReference type="FunFam" id="3.40.50.800:FF:000011">
    <property type="entry name" value="Proline--tRNA ligase"/>
    <property type="match status" value="1"/>
</dbReference>
<dbReference type="GO" id="GO:0140096">
    <property type="term" value="F:catalytic activity, acting on a protein"/>
    <property type="evidence" value="ECO:0007669"/>
    <property type="project" value="UniProtKB-ARBA"/>
</dbReference>
<evidence type="ECO:0000256" key="10">
    <source>
        <dbReference type="HAMAP-Rule" id="MF_01569"/>
    </source>
</evidence>
<dbReference type="InterPro" id="IPR033730">
    <property type="entry name" value="ProRS_core_prok"/>
</dbReference>
<dbReference type="PANTHER" id="PTHR42753:SF2">
    <property type="entry name" value="PROLINE--TRNA LIGASE"/>
    <property type="match status" value="1"/>
</dbReference>
<evidence type="ECO:0000259" key="11">
    <source>
        <dbReference type="PROSITE" id="PS50862"/>
    </source>
</evidence>
<evidence type="ECO:0000256" key="8">
    <source>
        <dbReference type="ARBA" id="ARBA00023146"/>
    </source>
</evidence>
<feature type="domain" description="Aminoacyl-transfer RNA synthetases class-II family profile" evidence="11">
    <location>
        <begin position="33"/>
        <end position="470"/>
    </location>
</feature>
<evidence type="ECO:0000313" key="12">
    <source>
        <dbReference type="EMBL" id="EUJ41148.1"/>
    </source>
</evidence>
<dbReference type="Pfam" id="PF03129">
    <property type="entry name" value="HGTP_anticodon"/>
    <property type="match status" value="1"/>
</dbReference>
<dbReference type="Proteomes" id="UP000019243">
    <property type="component" value="Unassembled WGS sequence"/>
</dbReference>
<dbReference type="AlphaFoldDB" id="W7D707"/>
<proteinExistence type="inferred from homology"/>
<keyword evidence="7 10" id="KW-0648">Protein biosynthesis</keyword>
<comment type="domain">
    <text evidence="10">Consists of three domains: the N-terminal catalytic domain, the editing domain and the C-terminal anticodon-binding domain.</text>
</comment>
<dbReference type="GO" id="GO:0005829">
    <property type="term" value="C:cytosol"/>
    <property type="evidence" value="ECO:0007669"/>
    <property type="project" value="TreeGrafter"/>
</dbReference>
<dbReference type="GO" id="GO:0016740">
    <property type="term" value="F:transferase activity"/>
    <property type="evidence" value="ECO:0007669"/>
    <property type="project" value="UniProtKB-ARBA"/>
</dbReference>
<dbReference type="STRING" id="1265861.BCAMP_04010"/>
<dbReference type="InterPro" id="IPR036621">
    <property type="entry name" value="Anticodon-bd_dom_sf"/>
</dbReference>
<dbReference type="SUPFAM" id="SSF52954">
    <property type="entry name" value="Class II aaRS ABD-related"/>
    <property type="match status" value="1"/>
</dbReference>
<evidence type="ECO:0000256" key="1">
    <source>
        <dbReference type="ARBA" id="ARBA00004496"/>
    </source>
</evidence>
<comment type="similarity">
    <text evidence="10">Belongs to the class-II aminoacyl-tRNA synthetase family. ProS type 1 subfamily.</text>
</comment>
<dbReference type="PRINTS" id="PR01046">
    <property type="entry name" value="TRNASYNTHPRO"/>
</dbReference>
<dbReference type="FunFam" id="3.30.930.10:FF:000043">
    <property type="entry name" value="Proline--tRNA ligase"/>
    <property type="match status" value="1"/>
</dbReference>
<gene>
    <name evidence="10" type="primary">proS</name>
    <name evidence="12" type="ORF">BCAMP_04010</name>
</gene>
<dbReference type="EMBL" id="AODH01000013">
    <property type="protein sequence ID" value="EUJ41148.1"/>
    <property type="molecule type" value="Genomic_DNA"/>
</dbReference>
<dbReference type="Gene3D" id="3.30.930.10">
    <property type="entry name" value="Bira Bifunctional Protein, Domain 2"/>
    <property type="match status" value="2"/>
</dbReference>
<comment type="catalytic activity">
    <reaction evidence="9 10">
        <text>tRNA(Pro) + L-proline + ATP = L-prolyl-tRNA(Pro) + AMP + diphosphate</text>
        <dbReference type="Rhea" id="RHEA:14305"/>
        <dbReference type="Rhea" id="RHEA-COMP:9700"/>
        <dbReference type="Rhea" id="RHEA-COMP:9702"/>
        <dbReference type="ChEBI" id="CHEBI:30616"/>
        <dbReference type="ChEBI" id="CHEBI:33019"/>
        <dbReference type="ChEBI" id="CHEBI:60039"/>
        <dbReference type="ChEBI" id="CHEBI:78442"/>
        <dbReference type="ChEBI" id="CHEBI:78532"/>
        <dbReference type="ChEBI" id="CHEBI:456215"/>
        <dbReference type="EC" id="6.1.1.15"/>
    </reaction>
</comment>
<dbReference type="PROSITE" id="PS50862">
    <property type="entry name" value="AA_TRNA_LIGASE_II"/>
    <property type="match status" value="1"/>
</dbReference>
<dbReference type="GO" id="GO:0005524">
    <property type="term" value="F:ATP binding"/>
    <property type="evidence" value="ECO:0007669"/>
    <property type="project" value="UniProtKB-UniRule"/>
</dbReference>
<dbReference type="InterPro" id="IPR045864">
    <property type="entry name" value="aa-tRNA-synth_II/BPL/LPL"/>
</dbReference>
<evidence type="ECO:0000256" key="6">
    <source>
        <dbReference type="ARBA" id="ARBA00022840"/>
    </source>
</evidence>
<dbReference type="InterPro" id="IPR002314">
    <property type="entry name" value="aa-tRNA-synt_IIb"/>
</dbReference>
<dbReference type="NCBIfam" id="NF006625">
    <property type="entry name" value="PRK09194.1"/>
    <property type="match status" value="1"/>
</dbReference>
<evidence type="ECO:0000256" key="2">
    <source>
        <dbReference type="ARBA" id="ARBA00011738"/>
    </source>
</evidence>
<dbReference type="Pfam" id="PF04073">
    <property type="entry name" value="tRNA_edit"/>
    <property type="match status" value="1"/>
</dbReference>
<dbReference type="InterPro" id="IPR004154">
    <property type="entry name" value="Anticodon-bd"/>
</dbReference>
<keyword evidence="5 10" id="KW-0547">Nucleotide-binding</keyword>
<keyword evidence="6 10" id="KW-0067">ATP-binding</keyword>
<dbReference type="FunFam" id="3.30.930.10:FF:000062">
    <property type="entry name" value="Proline--tRNA ligase"/>
    <property type="match status" value="1"/>
</dbReference>
<protein>
    <recommendedName>
        <fullName evidence="10">Proline--tRNA ligase</fullName>
        <ecNumber evidence="10">6.1.1.15</ecNumber>
    </recommendedName>
    <alternativeName>
        <fullName evidence="10">Prolyl-tRNA synthetase</fullName>
        <shortName evidence="10">ProRS</shortName>
    </alternativeName>
</protein>
<dbReference type="InterPro" id="IPR050062">
    <property type="entry name" value="Pro-tRNA_synthetase"/>
</dbReference>
<dbReference type="SUPFAM" id="SSF55681">
    <property type="entry name" value="Class II aaRS and biotin synthetases"/>
    <property type="match status" value="1"/>
</dbReference>
<evidence type="ECO:0000256" key="5">
    <source>
        <dbReference type="ARBA" id="ARBA00022741"/>
    </source>
</evidence>
<keyword evidence="8 10" id="KW-0030">Aminoacyl-tRNA synthetase</keyword>
<dbReference type="InterPro" id="IPR023717">
    <property type="entry name" value="Pro-tRNA-Synthase_IIa_type1"/>
</dbReference>
<accession>W7D707</accession>
<name>W7D707_9LIST</name>
<dbReference type="InterPro" id="IPR006195">
    <property type="entry name" value="aa-tRNA-synth_II"/>
</dbReference>
<dbReference type="Gene3D" id="3.40.50.800">
    <property type="entry name" value="Anticodon-binding domain"/>
    <property type="match status" value="1"/>
</dbReference>
<dbReference type="InterPro" id="IPR044140">
    <property type="entry name" value="ProRS_anticodon_short"/>
</dbReference>
<dbReference type="InterPro" id="IPR007214">
    <property type="entry name" value="YbaK/aa-tRNA-synth-assoc-dom"/>
</dbReference>
<dbReference type="CDD" id="cd04334">
    <property type="entry name" value="ProRS-INS"/>
    <property type="match status" value="1"/>
</dbReference>
<dbReference type="HAMAP" id="MF_01569">
    <property type="entry name" value="Pro_tRNA_synth_type1"/>
    <property type="match status" value="1"/>
</dbReference>
<dbReference type="InterPro" id="IPR002316">
    <property type="entry name" value="Pro-tRNA-ligase_IIa"/>
</dbReference>
<dbReference type="CDD" id="cd00861">
    <property type="entry name" value="ProRS_anticodon_short"/>
    <property type="match status" value="1"/>
</dbReference>
<keyword evidence="13" id="KW-1185">Reference proteome</keyword>
<evidence type="ECO:0000256" key="9">
    <source>
        <dbReference type="ARBA" id="ARBA00047671"/>
    </source>
</evidence>
<dbReference type="NCBIfam" id="TIGR00409">
    <property type="entry name" value="proS_fam_II"/>
    <property type="match status" value="1"/>
</dbReference>
<dbReference type="CDD" id="cd00779">
    <property type="entry name" value="ProRS_core_prok"/>
    <property type="match status" value="1"/>
</dbReference>
<dbReference type="SUPFAM" id="SSF55826">
    <property type="entry name" value="YbaK/ProRS associated domain"/>
    <property type="match status" value="1"/>
</dbReference>
<dbReference type="InterPro" id="IPR004500">
    <property type="entry name" value="Pro-tRNA-synth_IIa_bac-type"/>
</dbReference>